<dbReference type="AlphaFoldDB" id="A0A0L0SM58"/>
<reference evidence="2 3" key="1">
    <citation type="submission" date="2009-11" db="EMBL/GenBank/DDBJ databases">
        <title>Annotation of Allomyces macrogynus ATCC 38327.</title>
        <authorList>
            <consortium name="The Broad Institute Genome Sequencing Platform"/>
            <person name="Russ C."/>
            <person name="Cuomo C."/>
            <person name="Burger G."/>
            <person name="Gray M.W."/>
            <person name="Holland P.W.H."/>
            <person name="King N."/>
            <person name="Lang F.B.F."/>
            <person name="Roger A.J."/>
            <person name="Ruiz-Trillo I."/>
            <person name="Young S.K."/>
            <person name="Zeng Q."/>
            <person name="Gargeya S."/>
            <person name="Fitzgerald M."/>
            <person name="Haas B."/>
            <person name="Abouelleil A."/>
            <person name="Alvarado L."/>
            <person name="Arachchi H.M."/>
            <person name="Berlin A."/>
            <person name="Chapman S.B."/>
            <person name="Gearin G."/>
            <person name="Goldberg J."/>
            <person name="Griggs A."/>
            <person name="Gujja S."/>
            <person name="Hansen M."/>
            <person name="Heiman D."/>
            <person name="Howarth C."/>
            <person name="Larimer J."/>
            <person name="Lui A."/>
            <person name="MacDonald P.J.P."/>
            <person name="McCowen C."/>
            <person name="Montmayeur A."/>
            <person name="Murphy C."/>
            <person name="Neiman D."/>
            <person name="Pearson M."/>
            <person name="Priest M."/>
            <person name="Roberts A."/>
            <person name="Saif S."/>
            <person name="Shea T."/>
            <person name="Sisk P."/>
            <person name="Stolte C."/>
            <person name="Sykes S."/>
            <person name="Wortman J."/>
            <person name="Nusbaum C."/>
            <person name="Birren B."/>
        </authorList>
    </citation>
    <scope>NUCLEOTIDE SEQUENCE [LARGE SCALE GENOMIC DNA]</scope>
    <source>
        <strain evidence="2 3">ATCC 38327</strain>
    </source>
</reference>
<keyword evidence="3" id="KW-1185">Reference proteome</keyword>
<dbReference type="eggNOG" id="ENOG502S6K1">
    <property type="taxonomic scope" value="Eukaryota"/>
</dbReference>
<feature type="compositionally biased region" description="Polar residues" evidence="1">
    <location>
        <begin position="973"/>
        <end position="982"/>
    </location>
</feature>
<organism evidence="2 3">
    <name type="scientific">Allomyces macrogynus (strain ATCC 38327)</name>
    <name type="common">Allomyces javanicus var. macrogynus</name>
    <dbReference type="NCBI Taxonomy" id="578462"/>
    <lineage>
        <taxon>Eukaryota</taxon>
        <taxon>Fungi</taxon>
        <taxon>Fungi incertae sedis</taxon>
        <taxon>Blastocladiomycota</taxon>
        <taxon>Blastocladiomycetes</taxon>
        <taxon>Blastocladiales</taxon>
        <taxon>Blastocladiaceae</taxon>
        <taxon>Allomyces</taxon>
    </lineage>
</organism>
<dbReference type="Proteomes" id="UP000054350">
    <property type="component" value="Unassembled WGS sequence"/>
</dbReference>
<protein>
    <submittedName>
        <fullName evidence="2">Uncharacterized protein</fullName>
    </submittedName>
</protein>
<evidence type="ECO:0000256" key="1">
    <source>
        <dbReference type="SAM" id="MobiDB-lite"/>
    </source>
</evidence>
<dbReference type="VEuPathDB" id="FungiDB:AMAG_08711"/>
<evidence type="ECO:0000313" key="2">
    <source>
        <dbReference type="EMBL" id="KNE63607.1"/>
    </source>
</evidence>
<feature type="compositionally biased region" description="Basic and acidic residues" evidence="1">
    <location>
        <begin position="1131"/>
        <end position="1141"/>
    </location>
</feature>
<feature type="region of interest" description="Disordered" evidence="1">
    <location>
        <begin position="953"/>
        <end position="982"/>
    </location>
</feature>
<dbReference type="OrthoDB" id="5577658at2759"/>
<proteinExistence type="predicted"/>
<dbReference type="STRING" id="578462.A0A0L0SM58"/>
<feature type="region of interest" description="Disordered" evidence="1">
    <location>
        <begin position="1103"/>
        <end position="1147"/>
    </location>
</feature>
<dbReference type="EMBL" id="GG745342">
    <property type="protein sequence ID" value="KNE63607.1"/>
    <property type="molecule type" value="Genomic_DNA"/>
</dbReference>
<accession>A0A0L0SM58</accession>
<name>A0A0L0SM58_ALLM3</name>
<dbReference type="PANTHER" id="PTHR33266">
    <property type="entry name" value="CHROMOSOME 15, WHOLE GENOME SHOTGUN SEQUENCE"/>
    <property type="match status" value="1"/>
</dbReference>
<evidence type="ECO:0000313" key="3">
    <source>
        <dbReference type="Proteomes" id="UP000054350"/>
    </source>
</evidence>
<feature type="compositionally biased region" description="Basic and acidic residues" evidence="1">
    <location>
        <begin position="1109"/>
        <end position="1120"/>
    </location>
</feature>
<feature type="compositionally biased region" description="Basic and acidic residues" evidence="1">
    <location>
        <begin position="959"/>
        <end position="972"/>
    </location>
</feature>
<gene>
    <name evidence="2" type="ORF">AMAG_08711</name>
</gene>
<sequence>MDAAHASASGQAPTAEHAMPTSFGEMSTQDRVKKWLASTNAPNVDSLTLRQRHELCRFLDCDAKSQAMALDFYLDSVRDSDSTVAQLYEKARASYADLSSWTNCARQWIALELLNGTVDARKASSILDCVFSRRPDLQKKASPGTPQMLNLVLAEKTFARELQAKSAVKEFVEHLDSLAEKWDGSNYYVASTSLVQSSGFGKSRTATAAAEYGAYVLYLNFVHGDAFAYPRPTPLGVTNFFMDCDSHKKALAPVAERKPGALLLILLHSAVVARSLGVPPTDHRELQVMTASGNDAADAFFKLVAKFADQLYSLCTWNEISVVNMYLLARLIFGLDKTMASASNSLFHVHEPQSSPDSPASPLSGKNMTALDELFANATEAFTKFYHVRGLVPSLSRATTCKWSCEHLKYLFVFDEARTLLKDDCIHYIVARRCLVAIALALGDRVARGIFSIFLDTTSTVSSFSPMAVAEWSSRAKSSIIFDPLFELNLFDALAKCWAEHTGPLLVRQVFHPSHSFCYGRPLWGMAAESPSKCFLLATQKLLFMKSAEEMVENGAVTTHDAIAVLRQRIPFKVIDVELARDLVATRMAICTAISEDRSRIEASAASETVLAEAAAHLLDHPARRALTVSKFVSVSLSGSRIDVGFAGELMACLLWAFAHDAAAKSMFKGVSRQEPMGAPPSSWPKFLDYAPISHFLSNANRTAAYYSAPVSVASLLTGLFGDAHVNRIRATLGNQPRVTALLDQGLASFTHWVKVDYQVQPHHLVVLFMRSAAILCKTNEKGVDLIIPVVMPNDQGEHELKPSAMTFILVQVKNYAKHASSARALTARKRSARLDALECGISWFSTLPYLSVYMAVRNLESGKSTFEVYSTPPRTSSPTADDLCHDVLVEMRGTDTKGQPINAVVGGDDQGVMSLSADQKRVVHDVHQALFGSTADAELATALSTTPGLGVGLSADGGHSDPSMDHGHDDLATSSESSTNRAASWSDTGLRIYSMLQFTHLAVADNKSASYDPFVGALRAVVRTYQQVAIAAVGLNGDLYAELDAKKRTEDVLPVSVLHTALQDFLKGEPESKKYSDKTANMVIPLVEKAFDLVISRQLPPSMLPNELRPRPRDDKDGNRDEEEVGETAEGQREKDKDGDVVMTDL</sequence>
<dbReference type="PANTHER" id="PTHR33266:SF1">
    <property type="entry name" value="F-BOX DOMAIN-CONTAINING PROTEIN"/>
    <property type="match status" value="1"/>
</dbReference>
<feature type="region of interest" description="Disordered" evidence="1">
    <location>
        <begin position="1"/>
        <end position="22"/>
    </location>
</feature>
<reference evidence="3" key="2">
    <citation type="submission" date="2009-11" db="EMBL/GenBank/DDBJ databases">
        <title>The Genome Sequence of Allomyces macrogynus strain ATCC 38327.</title>
        <authorList>
            <consortium name="The Broad Institute Genome Sequencing Platform"/>
            <person name="Russ C."/>
            <person name="Cuomo C."/>
            <person name="Shea T."/>
            <person name="Young S.K."/>
            <person name="Zeng Q."/>
            <person name="Koehrsen M."/>
            <person name="Haas B."/>
            <person name="Borodovsky M."/>
            <person name="Guigo R."/>
            <person name="Alvarado L."/>
            <person name="Berlin A."/>
            <person name="Borenstein D."/>
            <person name="Chen Z."/>
            <person name="Engels R."/>
            <person name="Freedman E."/>
            <person name="Gellesch M."/>
            <person name="Goldberg J."/>
            <person name="Griggs A."/>
            <person name="Gujja S."/>
            <person name="Heiman D."/>
            <person name="Hepburn T."/>
            <person name="Howarth C."/>
            <person name="Jen D."/>
            <person name="Larson L."/>
            <person name="Lewis B."/>
            <person name="Mehta T."/>
            <person name="Park D."/>
            <person name="Pearson M."/>
            <person name="Roberts A."/>
            <person name="Saif S."/>
            <person name="Shenoy N."/>
            <person name="Sisk P."/>
            <person name="Stolte C."/>
            <person name="Sykes S."/>
            <person name="Walk T."/>
            <person name="White J."/>
            <person name="Yandava C."/>
            <person name="Burger G."/>
            <person name="Gray M.W."/>
            <person name="Holland P.W.H."/>
            <person name="King N."/>
            <person name="Lang F.B.F."/>
            <person name="Roger A.J."/>
            <person name="Ruiz-Trillo I."/>
            <person name="Lander E."/>
            <person name="Nusbaum C."/>
        </authorList>
    </citation>
    <scope>NUCLEOTIDE SEQUENCE [LARGE SCALE GENOMIC DNA]</scope>
    <source>
        <strain evidence="3">ATCC 38327</strain>
    </source>
</reference>